<dbReference type="Gramene" id="PGSC0003DMT400086176">
    <property type="protein sequence ID" value="PGSC0003DMT400086176"/>
    <property type="gene ID" value="PGSC0003DMG400035747"/>
</dbReference>
<protein>
    <recommendedName>
        <fullName evidence="4">Polyprotein protein</fullName>
    </recommendedName>
</protein>
<dbReference type="InParanoid" id="M1DB59"/>
<evidence type="ECO:0000256" key="1">
    <source>
        <dbReference type="SAM" id="MobiDB-lite"/>
    </source>
</evidence>
<dbReference type="AlphaFoldDB" id="M1DB59"/>
<name>M1DB59_SOLTU</name>
<reference evidence="3" key="1">
    <citation type="journal article" date="2011" name="Nature">
        <title>Genome sequence and analysis of the tuber crop potato.</title>
        <authorList>
            <consortium name="The Potato Genome Sequencing Consortium"/>
        </authorList>
    </citation>
    <scope>NUCLEOTIDE SEQUENCE [LARGE SCALE GENOMIC DNA]</scope>
    <source>
        <strain evidence="3">cv. DM1-3 516 R44</strain>
    </source>
</reference>
<evidence type="ECO:0008006" key="4">
    <source>
        <dbReference type="Google" id="ProtNLM"/>
    </source>
</evidence>
<dbReference type="PaxDb" id="4113-PGSC0003DMT400086176"/>
<sequence length="274" mass="29734">MANWMFESVTFGEKSWVVESTRRLAKNMTKPNKAGRNTPPRGIEKGITINEDATSSRNKATKIYTTGGKGKGKDKTVELSDANSKKDAELVATAFTDIRKIEAEYHNDQEENKQKKTVAIRFIPAEASFPILAPGPSGISSAITTPADPPSLSVDALPPRPTVVVTSCEPITQASLIRMGQLAQSADFWAANIESSIPGMIQAALDDVVKPLSTTINALAAWIVVCEHDQGAIEEVTALKTTIVELRKYVDYLKSTDMSRLFGTVEIPDVPEMP</sequence>
<accession>M1DB59</accession>
<keyword evidence="3" id="KW-1185">Reference proteome</keyword>
<organism evidence="2 3">
    <name type="scientific">Solanum tuberosum</name>
    <name type="common">Potato</name>
    <dbReference type="NCBI Taxonomy" id="4113"/>
    <lineage>
        <taxon>Eukaryota</taxon>
        <taxon>Viridiplantae</taxon>
        <taxon>Streptophyta</taxon>
        <taxon>Embryophyta</taxon>
        <taxon>Tracheophyta</taxon>
        <taxon>Spermatophyta</taxon>
        <taxon>Magnoliopsida</taxon>
        <taxon>eudicotyledons</taxon>
        <taxon>Gunneridae</taxon>
        <taxon>Pentapetalae</taxon>
        <taxon>asterids</taxon>
        <taxon>lamiids</taxon>
        <taxon>Solanales</taxon>
        <taxon>Solanaceae</taxon>
        <taxon>Solanoideae</taxon>
        <taxon>Solaneae</taxon>
        <taxon>Solanum</taxon>
    </lineage>
</organism>
<proteinExistence type="predicted"/>
<evidence type="ECO:0000313" key="2">
    <source>
        <dbReference type="EnsemblPlants" id="PGSC0003DMT400086176"/>
    </source>
</evidence>
<dbReference type="Proteomes" id="UP000011115">
    <property type="component" value="Unassembled WGS sequence"/>
</dbReference>
<feature type="region of interest" description="Disordered" evidence="1">
    <location>
        <begin position="27"/>
        <end position="75"/>
    </location>
</feature>
<reference evidence="2" key="2">
    <citation type="submission" date="2015-06" db="UniProtKB">
        <authorList>
            <consortium name="EnsemblPlants"/>
        </authorList>
    </citation>
    <scope>IDENTIFICATION</scope>
    <source>
        <strain evidence="2">DM1-3 516 R44</strain>
    </source>
</reference>
<dbReference type="HOGENOM" id="CLU_029307_2_0_1"/>
<dbReference type="EnsemblPlants" id="PGSC0003DMT400086176">
    <property type="protein sequence ID" value="PGSC0003DMT400086176"/>
    <property type="gene ID" value="PGSC0003DMG400035747"/>
</dbReference>
<evidence type="ECO:0000313" key="3">
    <source>
        <dbReference type="Proteomes" id="UP000011115"/>
    </source>
</evidence>